<dbReference type="OrthoDB" id="549822at2759"/>
<evidence type="ECO:0000313" key="4">
    <source>
        <dbReference type="Proteomes" id="UP000232323"/>
    </source>
</evidence>
<feature type="region of interest" description="Disordered" evidence="1">
    <location>
        <begin position="187"/>
        <end position="239"/>
    </location>
</feature>
<dbReference type="EMBL" id="BEGY01000072">
    <property type="protein sequence ID" value="GAX81895.1"/>
    <property type="molecule type" value="Genomic_DNA"/>
</dbReference>
<proteinExistence type="predicted"/>
<reference evidence="3 4" key="1">
    <citation type="submission" date="2017-08" db="EMBL/GenBank/DDBJ databases">
        <title>Acidophilic green algal genome provides insights into adaptation to an acidic environment.</title>
        <authorList>
            <person name="Hirooka S."/>
            <person name="Hirose Y."/>
            <person name="Kanesaki Y."/>
            <person name="Higuchi S."/>
            <person name="Fujiwara T."/>
            <person name="Onuma R."/>
            <person name="Era A."/>
            <person name="Ohbayashi R."/>
            <person name="Uzuka A."/>
            <person name="Nozaki H."/>
            <person name="Yoshikawa H."/>
            <person name="Miyagishima S.Y."/>
        </authorList>
    </citation>
    <scope>NUCLEOTIDE SEQUENCE [LARGE SCALE GENOMIC DNA]</scope>
    <source>
        <strain evidence="3 4">NIES-2499</strain>
    </source>
</reference>
<sequence>MKVPFILSIALLCTCGLAASVKETQVTTEGIQKRSKGATKAWTYPYQPGSSPPKGAKLPFTTGSMIQLQSDAYGLYCSVSNSSVKPAGALRCADENPEQSSGQGDPPAGFMVLGLDYTSRDLYDGDKIYLKNNKAGKFCSVGSPASGSFVTCKKMHYDESCKFVARVEGPDMISLTPADSLKAWCHPEADSEDAEETPSHPVRCGGSGNRRKAVFVVSPSGPSYPSGPGSESVMEAARK</sequence>
<comment type="caution">
    <text evidence="3">The sequence shown here is derived from an EMBL/GenBank/DDBJ whole genome shotgun (WGS) entry which is preliminary data.</text>
</comment>
<evidence type="ECO:0000256" key="2">
    <source>
        <dbReference type="SAM" id="SignalP"/>
    </source>
</evidence>
<name>A0A250XFP3_9CHLO</name>
<feature type="signal peptide" evidence="2">
    <location>
        <begin position="1"/>
        <end position="18"/>
    </location>
</feature>
<keyword evidence="4" id="KW-1185">Reference proteome</keyword>
<evidence type="ECO:0000313" key="3">
    <source>
        <dbReference type="EMBL" id="GAX81895.1"/>
    </source>
</evidence>
<dbReference type="Proteomes" id="UP000232323">
    <property type="component" value="Unassembled WGS sequence"/>
</dbReference>
<gene>
    <name evidence="3" type="ORF">CEUSTIGMA_g9323.t1</name>
</gene>
<dbReference type="AlphaFoldDB" id="A0A250XFP3"/>
<organism evidence="3 4">
    <name type="scientific">Chlamydomonas eustigma</name>
    <dbReference type="NCBI Taxonomy" id="1157962"/>
    <lineage>
        <taxon>Eukaryota</taxon>
        <taxon>Viridiplantae</taxon>
        <taxon>Chlorophyta</taxon>
        <taxon>core chlorophytes</taxon>
        <taxon>Chlorophyceae</taxon>
        <taxon>CS clade</taxon>
        <taxon>Chlamydomonadales</taxon>
        <taxon>Chlamydomonadaceae</taxon>
        <taxon>Chlamydomonas</taxon>
    </lineage>
</organism>
<keyword evidence="2" id="KW-0732">Signal</keyword>
<evidence type="ECO:0000256" key="1">
    <source>
        <dbReference type="SAM" id="MobiDB-lite"/>
    </source>
</evidence>
<feature type="chain" id="PRO_5013191042" evidence="2">
    <location>
        <begin position="19"/>
        <end position="239"/>
    </location>
</feature>
<protein>
    <submittedName>
        <fullName evidence="3">Uncharacterized protein</fullName>
    </submittedName>
</protein>
<accession>A0A250XFP3</accession>
<feature type="compositionally biased region" description="Low complexity" evidence="1">
    <location>
        <begin position="216"/>
        <end position="233"/>
    </location>
</feature>